<dbReference type="PROSITE" id="PS51898">
    <property type="entry name" value="TYR_RECOMBINASE"/>
    <property type="match status" value="1"/>
</dbReference>
<dbReference type="PANTHER" id="PTHR21446:SF12">
    <property type="entry name" value="POTASSIUM CHANNEL TETRAMERIZATION DOMAIN CONTAINING 1"/>
    <property type="match status" value="1"/>
</dbReference>
<dbReference type="PANTHER" id="PTHR21446">
    <property type="entry name" value="DUF3504 DOMAIN-CONTAINING PROTEIN"/>
    <property type="match status" value="1"/>
</dbReference>
<evidence type="ECO:0000313" key="7">
    <source>
        <dbReference type="Proteomes" id="UP000225706"/>
    </source>
</evidence>
<keyword evidence="4" id="KW-0233">DNA recombination</keyword>
<dbReference type="Pfam" id="PF12012">
    <property type="entry name" value="DUF3504"/>
    <property type="match status" value="1"/>
</dbReference>
<evidence type="ECO:0000256" key="2">
    <source>
        <dbReference type="ARBA" id="ARBA00022553"/>
    </source>
</evidence>
<evidence type="ECO:0000256" key="4">
    <source>
        <dbReference type="ARBA" id="ARBA00023172"/>
    </source>
</evidence>
<evidence type="ECO:0000259" key="5">
    <source>
        <dbReference type="PROSITE" id="PS51898"/>
    </source>
</evidence>
<name>A0A2B4SPN2_STYPI</name>
<organism evidence="6 7">
    <name type="scientific">Stylophora pistillata</name>
    <name type="common">Smooth cauliflower coral</name>
    <dbReference type="NCBI Taxonomy" id="50429"/>
    <lineage>
        <taxon>Eukaryota</taxon>
        <taxon>Metazoa</taxon>
        <taxon>Cnidaria</taxon>
        <taxon>Anthozoa</taxon>
        <taxon>Hexacorallia</taxon>
        <taxon>Scleractinia</taxon>
        <taxon>Astrocoeniina</taxon>
        <taxon>Pocilloporidae</taxon>
        <taxon>Stylophora</taxon>
    </lineage>
</organism>
<dbReference type="InterPro" id="IPR002104">
    <property type="entry name" value="Integrase_catalytic"/>
</dbReference>
<gene>
    <name evidence="6" type="primary">Qrich1</name>
    <name evidence="6" type="ORF">AWC38_SpisGene4110</name>
</gene>
<comment type="caution">
    <text evidence="6">The sequence shown here is derived from an EMBL/GenBank/DDBJ whole genome shotgun (WGS) entry which is preliminary data.</text>
</comment>
<dbReference type="Proteomes" id="UP000225706">
    <property type="component" value="Unassembled WGS sequence"/>
</dbReference>
<reference evidence="7" key="1">
    <citation type="journal article" date="2017" name="bioRxiv">
        <title>Comparative analysis of the genomes of Stylophora pistillata and Acropora digitifera provides evidence for extensive differences between species of corals.</title>
        <authorList>
            <person name="Voolstra C.R."/>
            <person name="Li Y."/>
            <person name="Liew Y.J."/>
            <person name="Baumgarten S."/>
            <person name="Zoccola D."/>
            <person name="Flot J.-F."/>
            <person name="Tambutte S."/>
            <person name="Allemand D."/>
            <person name="Aranda M."/>
        </authorList>
    </citation>
    <scope>NUCLEOTIDE SEQUENCE [LARGE SCALE GENOMIC DNA]</scope>
</reference>
<dbReference type="Gene3D" id="1.10.443.10">
    <property type="entry name" value="Intergrase catalytic core"/>
    <property type="match status" value="1"/>
</dbReference>
<evidence type="ECO:0000256" key="1">
    <source>
        <dbReference type="ARBA" id="ARBA00022499"/>
    </source>
</evidence>
<sequence>MWHYEKYCSQLAEAIIRPQLPAISHNAMCQRMGVSTSERDGKCSEENAQRIMLLVKEPLFLIDKKGGKFCNLNSALNFVLKEKAGEGIGNITSQADVITPDQMEYLWKNGFLGSDMPELLRNTVLFVFGNCFALRAEQEHRNLRMKNSQLSLHTDEPGAEYLRYVEDVSKSNYYNGGLAHLRIKNKFVRAYENVEKPQRCPVKLYKKYISHVPLETSDNSFYLRPLLKPKGNIWSYKKAAGRETLGNVVKKVMGNTGFDGHFTNHSLRRSFATNLYDNGVPEQVIQESTGHRSVEGVRAYKHTSSAMKRQMSAILNQSESSLGSDHEKRNIKKRCDCDDAEDQIEQHEVSDKKVSVCDIGFNALNTESMKERHDKVETKGESCKNIVITTAEMKIEICYK</sequence>
<protein>
    <submittedName>
        <fullName evidence="6">Glutamine-rich protein 1</fullName>
    </submittedName>
</protein>
<dbReference type="InterPro" id="IPR011010">
    <property type="entry name" value="DNA_brk_join_enz"/>
</dbReference>
<dbReference type="EMBL" id="LSMT01000041">
    <property type="protein sequence ID" value="PFX31043.1"/>
    <property type="molecule type" value="Genomic_DNA"/>
</dbReference>
<dbReference type="GO" id="GO:0006310">
    <property type="term" value="P:DNA recombination"/>
    <property type="evidence" value="ECO:0007669"/>
    <property type="project" value="UniProtKB-KW"/>
</dbReference>
<feature type="domain" description="Tyr recombinase" evidence="5">
    <location>
        <begin position="93"/>
        <end position="313"/>
    </location>
</feature>
<dbReference type="GO" id="GO:0003677">
    <property type="term" value="F:DNA binding"/>
    <property type="evidence" value="ECO:0007669"/>
    <property type="project" value="InterPro"/>
</dbReference>
<keyword evidence="1" id="KW-1017">Isopeptide bond</keyword>
<dbReference type="InterPro" id="IPR021893">
    <property type="entry name" value="ZMYM2-like_C"/>
</dbReference>
<evidence type="ECO:0000256" key="3">
    <source>
        <dbReference type="ARBA" id="ARBA00022843"/>
    </source>
</evidence>
<keyword evidence="7" id="KW-1185">Reference proteome</keyword>
<dbReference type="AlphaFoldDB" id="A0A2B4SPN2"/>
<keyword evidence="3" id="KW-0832">Ubl conjugation</keyword>
<dbReference type="InterPro" id="IPR052787">
    <property type="entry name" value="MAVS"/>
</dbReference>
<proteinExistence type="predicted"/>
<keyword evidence="2" id="KW-0597">Phosphoprotein</keyword>
<dbReference type="OrthoDB" id="5985042at2759"/>
<dbReference type="SUPFAM" id="SSF56349">
    <property type="entry name" value="DNA breaking-rejoining enzymes"/>
    <property type="match status" value="1"/>
</dbReference>
<dbReference type="GO" id="GO:0015074">
    <property type="term" value="P:DNA integration"/>
    <property type="evidence" value="ECO:0007669"/>
    <property type="project" value="InterPro"/>
</dbReference>
<dbReference type="InterPro" id="IPR013762">
    <property type="entry name" value="Integrase-like_cat_sf"/>
</dbReference>
<accession>A0A2B4SPN2</accession>
<evidence type="ECO:0000313" key="6">
    <source>
        <dbReference type="EMBL" id="PFX31043.1"/>
    </source>
</evidence>